<evidence type="ECO:0000313" key="5">
    <source>
        <dbReference type="Proteomes" id="UP000658320"/>
    </source>
</evidence>
<feature type="transmembrane region" description="Helical" evidence="2">
    <location>
        <begin position="89"/>
        <end position="110"/>
    </location>
</feature>
<protein>
    <recommendedName>
        <fullName evidence="3">DUF6234 domain-containing protein</fullName>
    </recommendedName>
</protein>
<dbReference type="InterPro" id="IPR046201">
    <property type="entry name" value="DUF6234"/>
</dbReference>
<dbReference type="Pfam" id="PF19747">
    <property type="entry name" value="DUF6234"/>
    <property type="match status" value="1"/>
</dbReference>
<feature type="region of interest" description="Disordered" evidence="1">
    <location>
        <begin position="117"/>
        <end position="145"/>
    </location>
</feature>
<dbReference type="Proteomes" id="UP000658320">
    <property type="component" value="Unassembled WGS sequence"/>
</dbReference>
<reference evidence="4" key="2">
    <citation type="submission" date="2020-09" db="EMBL/GenBank/DDBJ databases">
        <authorList>
            <person name="Sun Q."/>
            <person name="Ohkuma M."/>
        </authorList>
    </citation>
    <scope>NUCLEOTIDE SEQUENCE</scope>
    <source>
        <strain evidence="4">JCM 4346</strain>
    </source>
</reference>
<reference evidence="4" key="1">
    <citation type="journal article" date="2014" name="Int. J. Syst. Evol. Microbiol.">
        <title>Complete genome sequence of Corynebacterium casei LMG S-19264T (=DSM 44701T), isolated from a smear-ripened cheese.</title>
        <authorList>
            <consortium name="US DOE Joint Genome Institute (JGI-PGF)"/>
            <person name="Walter F."/>
            <person name="Albersmeier A."/>
            <person name="Kalinowski J."/>
            <person name="Ruckert C."/>
        </authorList>
    </citation>
    <scope>NUCLEOTIDE SEQUENCE</scope>
    <source>
        <strain evidence="4">JCM 4346</strain>
    </source>
</reference>
<gene>
    <name evidence="4" type="ORF">GCM10010251_85850</name>
</gene>
<keyword evidence="2" id="KW-0812">Transmembrane</keyword>
<keyword evidence="2" id="KW-0472">Membrane</keyword>
<dbReference type="AlphaFoldDB" id="A0A918FMG4"/>
<dbReference type="EMBL" id="BMSX01000032">
    <property type="protein sequence ID" value="GGR55793.1"/>
    <property type="molecule type" value="Genomic_DNA"/>
</dbReference>
<keyword evidence="2" id="KW-1133">Transmembrane helix</keyword>
<evidence type="ECO:0000313" key="4">
    <source>
        <dbReference type="EMBL" id="GGR55793.1"/>
    </source>
</evidence>
<evidence type="ECO:0000256" key="1">
    <source>
        <dbReference type="SAM" id="MobiDB-lite"/>
    </source>
</evidence>
<keyword evidence="5" id="KW-1185">Reference proteome</keyword>
<feature type="domain" description="DUF6234" evidence="3">
    <location>
        <begin position="19"/>
        <end position="142"/>
    </location>
</feature>
<sequence>MTTASTFAAPRPSTRLHPVADVFLALVLLAADAVAALIACLWGLDAAGFEFFGSDGNSTVSFTTAGVYLSVVGLLVLATAFLAGRGRAYVTAVLQAAAGAVLLLTAGFGLSEQYREDHPPVPEPGYSGPQSQCLSGGDTSECNGS</sequence>
<proteinExistence type="predicted"/>
<evidence type="ECO:0000256" key="2">
    <source>
        <dbReference type="SAM" id="Phobius"/>
    </source>
</evidence>
<feature type="transmembrane region" description="Helical" evidence="2">
    <location>
        <begin position="22"/>
        <end position="44"/>
    </location>
</feature>
<feature type="transmembrane region" description="Helical" evidence="2">
    <location>
        <begin position="65"/>
        <end position="83"/>
    </location>
</feature>
<accession>A0A918FMG4</accession>
<name>A0A918FMG4_9ACTN</name>
<dbReference type="RefSeq" id="WP_189943458.1">
    <property type="nucleotide sequence ID" value="NZ_BMSX01000032.1"/>
</dbReference>
<feature type="compositionally biased region" description="Polar residues" evidence="1">
    <location>
        <begin position="128"/>
        <end position="145"/>
    </location>
</feature>
<organism evidence="4 5">
    <name type="scientific">Streptomyces aurantiogriseus</name>
    <dbReference type="NCBI Taxonomy" id="66870"/>
    <lineage>
        <taxon>Bacteria</taxon>
        <taxon>Bacillati</taxon>
        <taxon>Actinomycetota</taxon>
        <taxon>Actinomycetes</taxon>
        <taxon>Kitasatosporales</taxon>
        <taxon>Streptomycetaceae</taxon>
        <taxon>Streptomyces</taxon>
    </lineage>
</organism>
<evidence type="ECO:0000259" key="3">
    <source>
        <dbReference type="Pfam" id="PF19747"/>
    </source>
</evidence>
<comment type="caution">
    <text evidence="4">The sequence shown here is derived from an EMBL/GenBank/DDBJ whole genome shotgun (WGS) entry which is preliminary data.</text>
</comment>